<dbReference type="PANTHER" id="PTHR37446:SF1">
    <property type="entry name" value="CLAUDIN"/>
    <property type="match status" value="1"/>
</dbReference>
<keyword evidence="3" id="KW-1185">Reference proteome</keyword>
<proteinExistence type="predicted"/>
<feature type="transmembrane region" description="Helical" evidence="1">
    <location>
        <begin position="381"/>
        <end position="411"/>
    </location>
</feature>
<dbReference type="WBParaSite" id="BPAG_0001434201-mRNA-1">
    <property type="protein sequence ID" value="BPAG_0001434201-mRNA-1"/>
    <property type="gene ID" value="BPAG_0001434201"/>
</dbReference>
<dbReference type="Proteomes" id="UP000278627">
    <property type="component" value="Unassembled WGS sequence"/>
</dbReference>
<evidence type="ECO:0000313" key="2">
    <source>
        <dbReference type="EMBL" id="VDN95455.1"/>
    </source>
</evidence>
<accession>A0A0N4TZ72</accession>
<reference evidence="2 3" key="2">
    <citation type="submission" date="2018-11" db="EMBL/GenBank/DDBJ databases">
        <authorList>
            <consortium name="Pathogen Informatics"/>
        </authorList>
    </citation>
    <scope>NUCLEOTIDE SEQUENCE [LARGE SCALE GENOMIC DNA]</scope>
</reference>
<feature type="transmembrane region" description="Helical" evidence="1">
    <location>
        <begin position="339"/>
        <end position="361"/>
    </location>
</feature>
<gene>
    <name evidence="2" type="ORF">BPAG_LOCUS14270</name>
</gene>
<dbReference type="AlphaFoldDB" id="A0A0N4TZ72"/>
<organism evidence="4">
    <name type="scientific">Brugia pahangi</name>
    <name type="common">Filarial nematode worm</name>
    <dbReference type="NCBI Taxonomy" id="6280"/>
    <lineage>
        <taxon>Eukaryota</taxon>
        <taxon>Metazoa</taxon>
        <taxon>Ecdysozoa</taxon>
        <taxon>Nematoda</taxon>
        <taxon>Chromadorea</taxon>
        <taxon>Rhabditida</taxon>
        <taxon>Spirurina</taxon>
        <taxon>Spiruromorpha</taxon>
        <taxon>Filarioidea</taxon>
        <taxon>Onchocercidae</taxon>
        <taxon>Brugia</taxon>
    </lineage>
</organism>
<sequence length="412" mass="46776">MMKESSVGRIVFGICISLTMIFTLISLLTPAWRTFEKRPEALNKGPAIPASIGLFRYQCFGNLQKDDGKIGKEKRPDNDFCNYIFDVISNFDMMKESSVGRIAFGICISLTMIFTLISLLTPAWRTFEKRPEALNKGPAIPASIGLFRYQCFGNLQKDDGKIGKEKRPDNDFCNYIFDLAKYFTAWRTFEKRPEALNKGPAIPASIGLFRYQCFGNLQKDDGKIGKEKRPDNDFCNYIFDNRAAWDVTVVYTLISSLIIELIAILYLFLPREFCCEHYEHMAAPFSIFASTIFILLFYGVITYAERYAEISILLETFSQTEGHSGLHPSMIIIGLGYSYYLSCIAFVFSFLSLIVVLLETFSQTEGHSGLHPSMIIIGLGYSYYLSCIAFVFSFLSLIVGILNVTLAWCFLW</sequence>
<feature type="transmembrane region" description="Helical" evidence="1">
    <location>
        <begin position="102"/>
        <end position="120"/>
    </location>
</feature>
<dbReference type="PANTHER" id="PTHR37446">
    <property type="entry name" value="CLAUDIN-LIKE IN CAENORHABDITIS"/>
    <property type="match status" value="1"/>
</dbReference>
<evidence type="ECO:0000256" key="1">
    <source>
        <dbReference type="SAM" id="Phobius"/>
    </source>
</evidence>
<keyword evidence="1" id="KW-0472">Membrane</keyword>
<feature type="transmembrane region" description="Helical" evidence="1">
    <location>
        <begin position="7"/>
        <end position="28"/>
    </location>
</feature>
<keyword evidence="1" id="KW-0812">Transmembrane</keyword>
<feature type="transmembrane region" description="Helical" evidence="1">
    <location>
        <begin position="249"/>
        <end position="269"/>
    </location>
</feature>
<protein>
    <submittedName>
        <fullName evidence="2 4">Uncharacterized protein</fullName>
    </submittedName>
</protein>
<name>A0A0N4TZ72_BRUPA</name>
<keyword evidence="1" id="KW-1133">Transmembrane helix</keyword>
<dbReference type="EMBL" id="UZAD01013583">
    <property type="protein sequence ID" value="VDN95455.1"/>
    <property type="molecule type" value="Genomic_DNA"/>
</dbReference>
<dbReference type="Gene3D" id="1.20.140.150">
    <property type="match status" value="1"/>
</dbReference>
<reference evidence="4" key="1">
    <citation type="submission" date="2017-02" db="UniProtKB">
        <authorList>
            <consortium name="WormBaseParasite"/>
        </authorList>
    </citation>
    <scope>IDENTIFICATION</scope>
</reference>
<evidence type="ECO:0000313" key="3">
    <source>
        <dbReference type="Proteomes" id="UP000278627"/>
    </source>
</evidence>
<evidence type="ECO:0000313" key="4">
    <source>
        <dbReference type="WBParaSite" id="BPAG_0001434201-mRNA-1"/>
    </source>
</evidence>
<feature type="transmembrane region" description="Helical" evidence="1">
    <location>
        <begin position="281"/>
        <end position="301"/>
    </location>
</feature>